<protein>
    <submittedName>
        <fullName evidence="2">Pro-sigmaK processing inhibitor BofA family protein</fullName>
    </submittedName>
</protein>
<feature type="transmembrane region" description="Helical" evidence="1">
    <location>
        <begin position="6"/>
        <end position="25"/>
    </location>
</feature>
<proteinExistence type="predicted"/>
<keyword evidence="1" id="KW-1133">Transmembrane helix</keyword>
<organism evidence="2 3">
    <name type="scientific">Candidatus Borkfalkia excrementavium</name>
    <dbReference type="NCBI Taxonomy" id="2838505"/>
    <lineage>
        <taxon>Bacteria</taxon>
        <taxon>Bacillati</taxon>
        <taxon>Bacillota</taxon>
        <taxon>Clostridia</taxon>
        <taxon>Christensenellales</taxon>
        <taxon>Christensenellaceae</taxon>
        <taxon>Candidatus Borkfalkia</taxon>
    </lineage>
</organism>
<keyword evidence="1" id="KW-0472">Membrane</keyword>
<gene>
    <name evidence="2" type="ORF">H9728_02045</name>
</gene>
<reference evidence="2" key="1">
    <citation type="journal article" date="2021" name="PeerJ">
        <title>Extensive microbial diversity within the chicken gut microbiome revealed by metagenomics and culture.</title>
        <authorList>
            <person name="Gilroy R."/>
            <person name="Ravi A."/>
            <person name="Getino M."/>
            <person name="Pursley I."/>
            <person name="Horton D.L."/>
            <person name="Alikhan N.F."/>
            <person name="Baker D."/>
            <person name="Gharbi K."/>
            <person name="Hall N."/>
            <person name="Watson M."/>
            <person name="Adriaenssens E.M."/>
            <person name="Foster-Nyarko E."/>
            <person name="Jarju S."/>
            <person name="Secka A."/>
            <person name="Antonio M."/>
            <person name="Oren A."/>
            <person name="Chaudhuri R.R."/>
            <person name="La Ragione R."/>
            <person name="Hildebrand F."/>
            <person name="Pallen M.J."/>
        </authorList>
    </citation>
    <scope>NUCLEOTIDE SEQUENCE</scope>
    <source>
        <strain evidence="2">CHK199-9574</strain>
    </source>
</reference>
<reference evidence="2" key="2">
    <citation type="submission" date="2021-04" db="EMBL/GenBank/DDBJ databases">
        <authorList>
            <person name="Gilroy R."/>
        </authorList>
    </citation>
    <scope>NUCLEOTIDE SEQUENCE</scope>
    <source>
        <strain evidence="2">CHK199-9574</strain>
    </source>
</reference>
<keyword evidence="1" id="KW-0812">Transmembrane</keyword>
<sequence>MPEILQYILIALAAIVVVSLVLKLLKFSFKTIIKIVINAVIGVAAMFLLNLIPGVNMPIEWWTALITGLFGIPGVIVVLIISFFL</sequence>
<dbReference type="AlphaFoldDB" id="A0A9D2CEH5"/>
<comment type="caution">
    <text evidence="2">The sequence shown here is derived from an EMBL/GenBank/DDBJ whole genome shotgun (WGS) entry which is preliminary data.</text>
</comment>
<accession>A0A9D2CEH5</accession>
<dbReference type="Pfam" id="PF07441">
    <property type="entry name" value="BofA"/>
    <property type="match status" value="1"/>
</dbReference>
<evidence type="ECO:0000313" key="2">
    <source>
        <dbReference type="EMBL" id="HIY77803.1"/>
    </source>
</evidence>
<dbReference type="Proteomes" id="UP000824135">
    <property type="component" value="Unassembled WGS sequence"/>
</dbReference>
<dbReference type="InterPro" id="IPR010001">
    <property type="entry name" value="BofA"/>
</dbReference>
<name>A0A9D2CEH5_9FIRM</name>
<evidence type="ECO:0000256" key="1">
    <source>
        <dbReference type="SAM" id="Phobius"/>
    </source>
</evidence>
<feature type="transmembrane region" description="Helical" evidence="1">
    <location>
        <begin position="61"/>
        <end position="84"/>
    </location>
</feature>
<feature type="transmembrane region" description="Helical" evidence="1">
    <location>
        <begin position="32"/>
        <end position="55"/>
    </location>
</feature>
<dbReference type="EMBL" id="DXCO01000016">
    <property type="protein sequence ID" value="HIY77803.1"/>
    <property type="molecule type" value="Genomic_DNA"/>
</dbReference>
<evidence type="ECO:0000313" key="3">
    <source>
        <dbReference type="Proteomes" id="UP000824135"/>
    </source>
</evidence>